<dbReference type="OrthoDB" id="9788657at2"/>
<comment type="caution">
    <text evidence="1">The sequence shown here is derived from an EMBL/GenBank/DDBJ whole genome shotgun (WGS) entry which is preliminary data.</text>
</comment>
<proteinExistence type="predicted"/>
<dbReference type="SUPFAM" id="SSF56784">
    <property type="entry name" value="HAD-like"/>
    <property type="match status" value="1"/>
</dbReference>
<dbReference type="InterPro" id="IPR006439">
    <property type="entry name" value="HAD-SF_hydro_IA"/>
</dbReference>
<sequence>MADTPRITTVLIDFGGVIAEEGFVNGLKGMADVQGLDPDAVFHEAVEIMYGCGYLVGQAPEHVFWDELEKRAGLNGDMQAKREKLLSGFIVRPRMLEIVSMLAAQGRTVAMLSDQTDWLDELNKKYDVFPYFHRVFNSFHEGMSKRQPEFFHHALQELGATPQETLFIDDSTQHVALSRTLGLTAIHFDSVVQMEKELSEICPDMRPLLEQPPYCRP</sequence>
<dbReference type="EMBL" id="QMIF01000005">
    <property type="protein sequence ID" value="TVM34190.1"/>
    <property type="molecule type" value="Genomic_DNA"/>
</dbReference>
<dbReference type="Gene3D" id="3.40.50.1000">
    <property type="entry name" value="HAD superfamily/HAD-like"/>
    <property type="match status" value="1"/>
</dbReference>
<dbReference type="Pfam" id="PF00702">
    <property type="entry name" value="Hydrolase"/>
    <property type="match status" value="1"/>
</dbReference>
<accession>A0A6P1ZKU0</accession>
<evidence type="ECO:0000313" key="1">
    <source>
        <dbReference type="EMBL" id="TVM34190.1"/>
    </source>
</evidence>
<dbReference type="PANTHER" id="PTHR43611:SF3">
    <property type="entry name" value="FLAVIN MONONUCLEOTIDE HYDROLASE 1, CHLOROPLATIC"/>
    <property type="match status" value="1"/>
</dbReference>
<dbReference type="RefSeq" id="WP_144305188.1">
    <property type="nucleotide sequence ID" value="NZ_QMIF01000005.1"/>
</dbReference>
<dbReference type="SFLD" id="SFLDG01129">
    <property type="entry name" value="C1.5:_HAD__Beta-PGM__Phosphata"/>
    <property type="match status" value="1"/>
</dbReference>
<reference evidence="1 2" key="1">
    <citation type="submission" date="2018-06" db="EMBL/GenBank/DDBJ databases">
        <title>Complete genome of Desulfovibrio marinus P48SEP.</title>
        <authorList>
            <person name="Crispim J.S."/>
            <person name="Vidigal P.M.P."/>
            <person name="Silva L.C.F."/>
            <person name="Araujo L.C."/>
            <person name="Laguardia C.N."/>
            <person name="Dias R.S."/>
            <person name="Sousa M.P."/>
            <person name="Paula S.O."/>
            <person name="Silva C."/>
        </authorList>
    </citation>
    <scope>NUCLEOTIDE SEQUENCE [LARGE SCALE GENOMIC DNA]</scope>
    <source>
        <strain evidence="1 2">P48SEP</strain>
    </source>
</reference>
<evidence type="ECO:0000313" key="2">
    <source>
        <dbReference type="Proteomes" id="UP000434052"/>
    </source>
</evidence>
<organism evidence="1 2">
    <name type="scientific">Oceanidesulfovibrio marinus</name>
    <dbReference type="NCBI Taxonomy" id="370038"/>
    <lineage>
        <taxon>Bacteria</taxon>
        <taxon>Pseudomonadati</taxon>
        <taxon>Thermodesulfobacteriota</taxon>
        <taxon>Desulfovibrionia</taxon>
        <taxon>Desulfovibrionales</taxon>
        <taxon>Desulfovibrionaceae</taxon>
        <taxon>Oceanidesulfovibrio</taxon>
    </lineage>
</organism>
<dbReference type="Proteomes" id="UP000434052">
    <property type="component" value="Unassembled WGS sequence"/>
</dbReference>
<protein>
    <submittedName>
        <fullName evidence="1">HAD family phosphatase</fullName>
    </submittedName>
</protein>
<dbReference type="InterPro" id="IPR023214">
    <property type="entry name" value="HAD_sf"/>
</dbReference>
<dbReference type="SFLD" id="SFLDS00003">
    <property type="entry name" value="Haloacid_Dehalogenase"/>
    <property type="match status" value="1"/>
</dbReference>
<dbReference type="InterPro" id="IPR036412">
    <property type="entry name" value="HAD-like_sf"/>
</dbReference>
<name>A0A6P1ZKU0_9BACT</name>
<dbReference type="AlphaFoldDB" id="A0A6P1ZKU0"/>
<dbReference type="NCBIfam" id="TIGR01509">
    <property type="entry name" value="HAD-SF-IA-v3"/>
    <property type="match status" value="1"/>
</dbReference>
<dbReference type="CDD" id="cd02603">
    <property type="entry name" value="HAD_sEH-N_like"/>
    <property type="match status" value="1"/>
</dbReference>
<gene>
    <name evidence="1" type="ORF">DQK91_09880</name>
</gene>
<dbReference type="PANTHER" id="PTHR43611">
    <property type="entry name" value="ALPHA-D-GLUCOSE 1-PHOSPHATE PHOSPHATASE"/>
    <property type="match status" value="1"/>
</dbReference>